<organism evidence="1 2">
    <name type="scientific">Paenibacillus rhizosphaerae</name>
    <dbReference type="NCBI Taxonomy" id="297318"/>
    <lineage>
        <taxon>Bacteria</taxon>
        <taxon>Bacillati</taxon>
        <taxon>Bacillota</taxon>
        <taxon>Bacilli</taxon>
        <taxon>Bacillales</taxon>
        <taxon>Paenibacillaceae</taxon>
        <taxon>Paenibacillus</taxon>
    </lineage>
</organism>
<protein>
    <submittedName>
        <fullName evidence="1">Uncharacterized protein</fullName>
    </submittedName>
</protein>
<name>A0A839TXW9_9BACL</name>
<comment type="caution">
    <text evidence="1">The sequence shown here is derived from an EMBL/GenBank/DDBJ whole genome shotgun (WGS) entry which is preliminary data.</text>
</comment>
<accession>A0A839TXW9</accession>
<sequence>MIRDQTIYIGPTLPKDGLVQNQVFFNGIPGRVYDMLRVSAALQRLLVPIHLMPAIRRRLEQSGTPEYQAYAKLAPGSVSIQNDEGVSNIMSSSYYDTPTQSKQINSAGEIVNPADTYEGDVQRVKIKATAQDVTLQNATTAAGDGKPFAPTDGNYTLTYEITGTSTSRTVVFEIAGPSGVFIPTTAFNVTDPTKYGPQTTGGSNGAPESWQVEVPAGYSFRARLSSVAGGNVTIKGKAVT</sequence>
<gene>
    <name evidence="1" type="ORF">FHS19_006831</name>
</gene>
<dbReference type="EMBL" id="JACHXJ010000012">
    <property type="protein sequence ID" value="MBB3132104.1"/>
    <property type="molecule type" value="Genomic_DNA"/>
</dbReference>
<evidence type="ECO:0000313" key="2">
    <source>
        <dbReference type="Proteomes" id="UP000517523"/>
    </source>
</evidence>
<dbReference type="AlphaFoldDB" id="A0A839TXW9"/>
<dbReference type="RefSeq" id="WP_183587646.1">
    <property type="nucleotide sequence ID" value="NZ_JACHXJ010000012.1"/>
</dbReference>
<reference evidence="1 2" key="1">
    <citation type="submission" date="2020-08" db="EMBL/GenBank/DDBJ databases">
        <title>Genomic Encyclopedia of Type Strains, Phase III (KMG-III): the genomes of soil and plant-associated and newly described type strains.</title>
        <authorList>
            <person name="Whitman W."/>
        </authorList>
    </citation>
    <scope>NUCLEOTIDE SEQUENCE [LARGE SCALE GENOMIC DNA]</scope>
    <source>
        <strain evidence="1 2">CECT 5831</strain>
    </source>
</reference>
<proteinExistence type="predicted"/>
<dbReference type="Proteomes" id="UP000517523">
    <property type="component" value="Unassembled WGS sequence"/>
</dbReference>
<evidence type="ECO:0000313" key="1">
    <source>
        <dbReference type="EMBL" id="MBB3132104.1"/>
    </source>
</evidence>